<evidence type="ECO:0000256" key="3">
    <source>
        <dbReference type="ARBA" id="ARBA00023163"/>
    </source>
</evidence>
<dbReference type="InterPro" id="IPR016032">
    <property type="entry name" value="Sig_transdc_resp-reg_C-effctor"/>
</dbReference>
<proteinExistence type="predicted"/>
<keyword evidence="1" id="KW-0805">Transcription regulation</keyword>
<dbReference type="PANTHER" id="PTHR44688">
    <property type="entry name" value="DNA-BINDING TRANSCRIPTIONAL ACTIVATOR DEVR_DOSR"/>
    <property type="match status" value="1"/>
</dbReference>
<dbReference type="Gene3D" id="3.40.50.2300">
    <property type="match status" value="1"/>
</dbReference>
<evidence type="ECO:0000256" key="1">
    <source>
        <dbReference type="ARBA" id="ARBA00023015"/>
    </source>
</evidence>
<keyword evidence="2" id="KW-0238">DNA-binding</keyword>
<gene>
    <name evidence="5" type="ORF">KDL28_34640</name>
</gene>
<name>A0ABT1AAY6_9PSEU</name>
<dbReference type="PROSITE" id="PS50043">
    <property type="entry name" value="HTH_LUXR_2"/>
    <property type="match status" value="1"/>
</dbReference>
<dbReference type="InterPro" id="IPR000792">
    <property type="entry name" value="Tscrpt_reg_LuxR_C"/>
</dbReference>
<dbReference type="Proteomes" id="UP001165283">
    <property type="component" value="Unassembled WGS sequence"/>
</dbReference>
<dbReference type="Pfam" id="PF00196">
    <property type="entry name" value="GerE"/>
    <property type="match status" value="1"/>
</dbReference>
<protein>
    <submittedName>
        <fullName evidence="5">Response regulator transcription factor</fullName>
    </submittedName>
</protein>
<evidence type="ECO:0000313" key="6">
    <source>
        <dbReference type="Proteomes" id="UP001165283"/>
    </source>
</evidence>
<keyword evidence="3" id="KW-0804">Transcription</keyword>
<keyword evidence="6" id="KW-1185">Reference proteome</keyword>
<sequence>MGDCRLLMVAGASDGAAGGAVAALTAAGLEPVHRATTPDEAAAAVVADPPDLVVVALAAGPSAVAAVVEAAPRVPVLALVGPVGPDAERHAAVLAAVGAGATSVVLDAGELADAALRTVAGAAVFSPGLAELVLQSVSSSDDDAAARLTDREADVLRLVVDGLTAKQIAARLVLSQRTVENHVQNMLRKLRLTGRAALVRYAIENGLA</sequence>
<accession>A0ABT1AAY6</accession>
<evidence type="ECO:0000259" key="4">
    <source>
        <dbReference type="PROSITE" id="PS50043"/>
    </source>
</evidence>
<evidence type="ECO:0000256" key="2">
    <source>
        <dbReference type="ARBA" id="ARBA00023125"/>
    </source>
</evidence>
<dbReference type="EMBL" id="JAGSOV010000079">
    <property type="protein sequence ID" value="MCO1660211.1"/>
    <property type="molecule type" value="Genomic_DNA"/>
</dbReference>
<organism evidence="5 6">
    <name type="scientific">Pseudonocardia humida</name>
    <dbReference type="NCBI Taxonomy" id="2800819"/>
    <lineage>
        <taxon>Bacteria</taxon>
        <taxon>Bacillati</taxon>
        <taxon>Actinomycetota</taxon>
        <taxon>Actinomycetes</taxon>
        <taxon>Pseudonocardiales</taxon>
        <taxon>Pseudonocardiaceae</taxon>
        <taxon>Pseudonocardia</taxon>
    </lineage>
</organism>
<dbReference type="SUPFAM" id="SSF46894">
    <property type="entry name" value="C-terminal effector domain of the bipartite response regulators"/>
    <property type="match status" value="1"/>
</dbReference>
<dbReference type="PROSITE" id="PS00622">
    <property type="entry name" value="HTH_LUXR_1"/>
    <property type="match status" value="1"/>
</dbReference>
<reference evidence="5" key="1">
    <citation type="submission" date="2021-04" db="EMBL/GenBank/DDBJ databases">
        <title>Pseudonocardia sp. nov., isolated from sandy soil of mangrove forest.</title>
        <authorList>
            <person name="Zan Z."/>
            <person name="Huang R."/>
            <person name="Liu W."/>
        </authorList>
    </citation>
    <scope>NUCLEOTIDE SEQUENCE</scope>
    <source>
        <strain evidence="5">S2-4</strain>
    </source>
</reference>
<dbReference type="CDD" id="cd06170">
    <property type="entry name" value="LuxR_C_like"/>
    <property type="match status" value="1"/>
</dbReference>
<comment type="caution">
    <text evidence="5">The sequence shown here is derived from an EMBL/GenBank/DDBJ whole genome shotgun (WGS) entry which is preliminary data.</text>
</comment>
<feature type="domain" description="HTH luxR-type" evidence="4">
    <location>
        <begin position="141"/>
        <end position="206"/>
    </location>
</feature>
<dbReference type="PRINTS" id="PR00038">
    <property type="entry name" value="HTHLUXR"/>
</dbReference>
<dbReference type="PANTHER" id="PTHR44688:SF16">
    <property type="entry name" value="DNA-BINDING TRANSCRIPTIONAL ACTIVATOR DEVR_DOSR"/>
    <property type="match status" value="1"/>
</dbReference>
<evidence type="ECO:0000313" key="5">
    <source>
        <dbReference type="EMBL" id="MCO1660211.1"/>
    </source>
</evidence>
<dbReference type="SMART" id="SM00421">
    <property type="entry name" value="HTH_LUXR"/>
    <property type="match status" value="1"/>
</dbReference>